<reference evidence="2 3" key="1">
    <citation type="submission" date="2016-01" db="EMBL/GenBank/DDBJ databases">
        <title>Biosynthesis of antibiotic leucinostatins and their inhibition on Phytophthora in bio-control Purpureocillium lilacinum.</title>
        <authorList>
            <person name="Wang G."/>
            <person name="Liu Z."/>
            <person name="Lin R."/>
            <person name="Li E."/>
            <person name="Mao Z."/>
            <person name="Ling J."/>
            <person name="Yin W."/>
            <person name="Xie B."/>
        </authorList>
    </citation>
    <scope>NUCLEOTIDE SEQUENCE [LARGE SCALE GENOMIC DNA]</scope>
    <source>
        <strain evidence="2">PLBJ-1</strain>
    </source>
</reference>
<feature type="region of interest" description="Disordered" evidence="1">
    <location>
        <begin position="84"/>
        <end position="127"/>
    </location>
</feature>
<feature type="compositionally biased region" description="Low complexity" evidence="1">
    <location>
        <begin position="117"/>
        <end position="127"/>
    </location>
</feature>
<organism evidence="2 3">
    <name type="scientific">Purpureocillium lilacinum</name>
    <name type="common">Paecilomyces lilacinus</name>
    <dbReference type="NCBI Taxonomy" id="33203"/>
    <lineage>
        <taxon>Eukaryota</taxon>
        <taxon>Fungi</taxon>
        <taxon>Dikarya</taxon>
        <taxon>Ascomycota</taxon>
        <taxon>Pezizomycotina</taxon>
        <taxon>Sordariomycetes</taxon>
        <taxon>Hypocreomycetidae</taxon>
        <taxon>Hypocreales</taxon>
        <taxon>Ophiocordycipitaceae</taxon>
        <taxon>Purpureocillium</taxon>
    </lineage>
</organism>
<evidence type="ECO:0000256" key="1">
    <source>
        <dbReference type="SAM" id="MobiDB-lite"/>
    </source>
</evidence>
<dbReference type="Proteomes" id="UP000078240">
    <property type="component" value="Unassembled WGS sequence"/>
</dbReference>
<dbReference type="AlphaFoldDB" id="A0A179F232"/>
<evidence type="ECO:0000313" key="3">
    <source>
        <dbReference type="Proteomes" id="UP000078240"/>
    </source>
</evidence>
<protein>
    <submittedName>
        <fullName evidence="2">Transposase</fullName>
    </submittedName>
</protein>
<proteinExistence type="predicted"/>
<name>A0A179F232_PURLI</name>
<comment type="caution">
    <text evidence="2">The sequence shown here is derived from an EMBL/GenBank/DDBJ whole genome shotgun (WGS) entry which is preliminary data.</text>
</comment>
<accession>A0A179F232</accession>
<sequence length="268" mass="31220">MKRIPADDFLSNKDWRVLGEVHEILKPLCLQTMRTQGWGKDDGHGRLWEDLVGMEYLLEHFEDCKGFYNEVTAETVRATNLDDLEPIKTPSAPVKEFESRSVRARRRPARFDDDEVSTSQQRSQTSRYTVDALPEHSQTEYVGFEKPLAFEISQKSSLPADHRAYIRASFNNGWKKLDEYYSKLGESPLFAAAVILHPRFEISWLEATWVTEEQLAWVRDAKAGIKNYFSRWYHANQQQKDDRQSEPALLPMKTGWQWAPTRWSGFTV</sequence>
<gene>
    <name evidence="2" type="ORF">VFPBJ_11606</name>
</gene>
<dbReference type="EMBL" id="LSBH01000038">
    <property type="protein sequence ID" value="OAQ59517.1"/>
    <property type="molecule type" value="Genomic_DNA"/>
</dbReference>
<evidence type="ECO:0000313" key="2">
    <source>
        <dbReference type="EMBL" id="OAQ59517.1"/>
    </source>
</evidence>